<evidence type="ECO:0008006" key="4">
    <source>
        <dbReference type="Google" id="ProtNLM"/>
    </source>
</evidence>
<sequence>MWTPQAAALLFWLAHVSASPVVVDRDTANLTQTPKTYAALGDSYAAGIGAGKYFSLNDDGDSKKCKRFDGGYPQKVFQADPFKGQNPKQFYFKACSGDVLDGIDNQIKKVGGNKVEVVTLSISGNDFGFGNVVRKCVYAYSYIGSPKQKDCDDALSQSDDLVNQNAVWQKYQDKVNLIKLNLLNPSNQLLVITGYSKFFAQPVQGDACDKISFMRIIGANGLKMTADNRSKMNALVTKVNQKIFENIVLRNRNTIMIDIDTPFEGHRFCEQGNSNDPIGANNDNVWFFDLQSKLQESDYESDGSAEDAAWDDWAHGFEGHVSTLSNNPDALLPGKLTQASVFHPKGPGHDQSASRISQAIHNNLPQA</sequence>
<dbReference type="GO" id="GO:0016788">
    <property type="term" value="F:hydrolase activity, acting on ester bonds"/>
    <property type="evidence" value="ECO:0007669"/>
    <property type="project" value="InterPro"/>
</dbReference>
<gene>
    <name evidence="2" type="ORF">GP486_003433</name>
</gene>
<evidence type="ECO:0000313" key="3">
    <source>
        <dbReference type="Proteomes" id="UP000750711"/>
    </source>
</evidence>
<dbReference type="PANTHER" id="PTHR37981:SF1">
    <property type="entry name" value="SGNH HYDROLASE-TYPE ESTERASE DOMAIN-CONTAINING PROTEIN"/>
    <property type="match status" value="1"/>
</dbReference>
<dbReference type="AlphaFoldDB" id="A0A9P8LD50"/>
<accession>A0A9P8LD50</accession>
<dbReference type="InterPro" id="IPR036514">
    <property type="entry name" value="SGNH_hydro_sf"/>
</dbReference>
<reference evidence="2" key="1">
    <citation type="submission" date="2021-03" db="EMBL/GenBank/DDBJ databases">
        <title>Comparative genomics and phylogenomic investigation of the class Geoglossomycetes provide insights into ecological specialization and systematics.</title>
        <authorList>
            <person name="Melie T."/>
            <person name="Pirro S."/>
            <person name="Miller A.N."/>
            <person name="Quandt A."/>
        </authorList>
    </citation>
    <scope>NUCLEOTIDE SEQUENCE</scope>
    <source>
        <strain evidence="2">CAQ_001_2017</strain>
    </source>
</reference>
<evidence type="ECO:0000313" key="2">
    <source>
        <dbReference type="EMBL" id="KAH0560046.1"/>
    </source>
</evidence>
<protein>
    <recommendedName>
        <fullName evidence="4">SGNH hydrolase-type esterase domain-containing protein</fullName>
    </recommendedName>
</protein>
<dbReference type="Proteomes" id="UP000750711">
    <property type="component" value="Unassembled WGS sequence"/>
</dbReference>
<dbReference type="SUPFAM" id="SSF52266">
    <property type="entry name" value="SGNH hydrolase"/>
    <property type="match status" value="1"/>
</dbReference>
<name>A0A9P8LD50_9PEZI</name>
<feature type="chain" id="PRO_5040218058" description="SGNH hydrolase-type esterase domain-containing protein" evidence="1">
    <location>
        <begin position="19"/>
        <end position="367"/>
    </location>
</feature>
<evidence type="ECO:0000256" key="1">
    <source>
        <dbReference type="SAM" id="SignalP"/>
    </source>
</evidence>
<dbReference type="Gene3D" id="3.40.50.1110">
    <property type="entry name" value="SGNH hydrolase"/>
    <property type="match status" value="1"/>
</dbReference>
<keyword evidence="1" id="KW-0732">Signal</keyword>
<comment type="caution">
    <text evidence="2">The sequence shown here is derived from an EMBL/GenBank/DDBJ whole genome shotgun (WGS) entry which is preliminary data.</text>
</comment>
<proteinExistence type="predicted"/>
<feature type="signal peptide" evidence="1">
    <location>
        <begin position="1"/>
        <end position="18"/>
    </location>
</feature>
<dbReference type="EMBL" id="JAGHQM010000462">
    <property type="protein sequence ID" value="KAH0560046.1"/>
    <property type="molecule type" value="Genomic_DNA"/>
</dbReference>
<keyword evidence="3" id="KW-1185">Reference proteome</keyword>
<organism evidence="2 3">
    <name type="scientific">Trichoglossum hirsutum</name>
    <dbReference type="NCBI Taxonomy" id="265104"/>
    <lineage>
        <taxon>Eukaryota</taxon>
        <taxon>Fungi</taxon>
        <taxon>Dikarya</taxon>
        <taxon>Ascomycota</taxon>
        <taxon>Pezizomycotina</taxon>
        <taxon>Geoglossomycetes</taxon>
        <taxon>Geoglossales</taxon>
        <taxon>Geoglossaceae</taxon>
        <taxon>Trichoglossum</taxon>
    </lineage>
</organism>
<dbReference type="InterPro" id="IPR037460">
    <property type="entry name" value="SEST-like"/>
</dbReference>
<dbReference type="PANTHER" id="PTHR37981">
    <property type="entry name" value="LIPASE 2"/>
    <property type="match status" value="1"/>
</dbReference>
<dbReference type="GO" id="GO:0006629">
    <property type="term" value="P:lipid metabolic process"/>
    <property type="evidence" value="ECO:0007669"/>
    <property type="project" value="TreeGrafter"/>
</dbReference>